<reference evidence="1 2" key="1">
    <citation type="submission" date="2014-06" db="EMBL/GenBank/DDBJ databases">
        <authorList>
            <person name="Swart Estienne"/>
        </authorList>
    </citation>
    <scope>NUCLEOTIDE SEQUENCE [LARGE SCALE GENOMIC DNA]</scope>
    <source>
        <strain evidence="1 2">130c</strain>
    </source>
</reference>
<dbReference type="EMBL" id="CCKQ01019814">
    <property type="protein sequence ID" value="CDW91847.1"/>
    <property type="molecule type" value="Genomic_DNA"/>
</dbReference>
<evidence type="ECO:0000313" key="2">
    <source>
        <dbReference type="Proteomes" id="UP000039865"/>
    </source>
</evidence>
<accession>A0A078BFC6</accession>
<dbReference type="InParanoid" id="A0A078BFC6"/>
<proteinExistence type="predicted"/>
<protein>
    <submittedName>
        <fullName evidence="1">Uncharacterized protein</fullName>
    </submittedName>
</protein>
<organism evidence="1 2">
    <name type="scientific">Stylonychia lemnae</name>
    <name type="common">Ciliate</name>
    <dbReference type="NCBI Taxonomy" id="5949"/>
    <lineage>
        <taxon>Eukaryota</taxon>
        <taxon>Sar</taxon>
        <taxon>Alveolata</taxon>
        <taxon>Ciliophora</taxon>
        <taxon>Intramacronucleata</taxon>
        <taxon>Spirotrichea</taxon>
        <taxon>Stichotrichia</taxon>
        <taxon>Sporadotrichida</taxon>
        <taxon>Oxytrichidae</taxon>
        <taxon>Stylonychinae</taxon>
        <taxon>Stylonychia</taxon>
    </lineage>
</organism>
<keyword evidence="2" id="KW-1185">Reference proteome</keyword>
<dbReference type="AlphaFoldDB" id="A0A078BFC6"/>
<name>A0A078BFC6_STYLE</name>
<sequence length="173" mass="20159">MKEKIRTIAEKITKQKRNKNKLIINNKVKNLLDKFRIQKSSDTQSMSTLNSTNFNEMSLSRSPTIIQSQNSSKLKSALTNQNNVYQVQKAQTTCNSPLKLYHHQKSLFHNPTENCMFGTQDQADPRLYQPPRYKFSDKVEIKGFKFNLVQTETESSRNSFRKSVKLFHDPNKL</sequence>
<dbReference type="Proteomes" id="UP000039865">
    <property type="component" value="Unassembled WGS sequence"/>
</dbReference>
<evidence type="ECO:0000313" key="1">
    <source>
        <dbReference type="EMBL" id="CDW91847.1"/>
    </source>
</evidence>
<gene>
    <name evidence="1" type="primary">Contig15827.g16870</name>
    <name evidence="1" type="ORF">STYLEM_21008</name>
</gene>